<reference evidence="1" key="1">
    <citation type="submission" date="2023-10" db="EMBL/GenBank/DDBJ databases">
        <authorList>
            <person name="Rodriguez Cubillos JULIANA M."/>
            <person name="De Vega J."/>
        </authorList>
    </citation>
    <scope>NUCLEOTIDE SEQUENCE</scope>
</reference>
<gene>
    <name evidence="1" type="ORF">MILVUS5_LOCUS6115</name>
</gene>
<keyword evidence="2" id="KW-1185">Reference proteome</keyword>
<sequence>MENTKKLQITCFLFLLLILQQQVVFVEGRNLRSHLCRNCSKTHKRSNIHHEGRRRSSRRVGYEVDNFRPTSPGHSPGVGHSINN</sequence>
<dbReference type="EMBL" id="CASHSV030000002">
    <property type="protein sequence ID" value="CAJ2635431.1"/>
    <property type="molecule type" value="Genomic_DNA"/>
</dbReference>
<accession>A0ACB0IU47</accession>
<dbReference type="Proteomes" id="UP001177021">
    <property type="component" value="Unassembled WGS sequence"/>
</dbReference>
<evidence type="ECO:0000313" key="2">
    <source>
        <dbReference type="Proteomes" id="UP001177021"/>
    </source>
</evidence>
<name>A0ACB0IU47_TRIPR</name>
<organism evidence="1 2">
    <name type="scientific">Trifolium pratense</name>
    <name type="common">Red clover</name>
    <dbReference type="NCBI Taxonomy" id="57577"/>
    <lineage>
        <taxon>Eukaryota</taxon>
        <taxon>Viridiplantae</taxon>
        <taxon>Streptophyta</taxon>
        <taxon>Embryophyta</taxon>
        <taxon>Tracheophyta</taxon>
        <taxon>Spermatophyta</taxon>
        <taxon>Magnoliopsida</taxon>
        <taxon>eudicotyledons</taxon>
        <taxon>Gunneridae</taxon>
        <taxon>Pentapetalae</taxon>
        <taxon>rosids</taxon>
        <taxon>fabids</taxon>
        <taxon>Fabales</taxon>
        <taxon>Fabaceae</taxon>
        <taxon>Papilionoideae</taxon>
        <taxon>50 kb inversion clade</taxon>
        <taxon>NPAAA clade</taxon>
        <taxon>Hologalegina</taxon>
        <taxon>IRL clade</taxon>
        <taxon>Trifolieae</taxon>
        <taxon>Trifolium</taxon>
    </lineage>
</organism>
<proteinExistence type="predicted"/>
<comment type="caution">
    <text evidence="1">The sequence shown here is derived from an EMBL/GenBank/DDBJ whole genome shotgun (WGS) entry which is preliminary data.</text>
</comment>
<protein>
    <submittedName>
        <fullName evidence="1">Uncharacterized protein</fullName>
    </submittedName>
</protein>
<evidence type="ECO:0000313" key="1">
    <source>
        <dbReference type="EMBL" id="CAJ2635431.1"/>
    </source>
</evidence>